<evidence type="ECO:0000313" key="3">
    <source>
        <dbReference type="EMBL" id="SCY74499.1"/>
    </source>
</evidence>
<dbReference type="SMART" id="SM00448">
    <property type="entry name" value="REC"/>
    <property type="match status" value="1"/>
</dbReference>
<dbReference type="InterPro" id="IPR011006">
    <property type="entry name" value="CheY-like_superfamily"/>
</dbReference>
<evidence type="ECO:0000313" key="4">
    <source>
        <dbReference type="Proteomes" id="UP000199502"/>
    </source>
</evidence>
<accession>A0A1G5IG12</accession>
<dbReference type="AlphaFoldDB" id="A0A1G5IG12"/>
<keyword evidence="1" id="KW-0597">Phosphoprotein</keyword>
<proteinExistence type="predicted"/>
<organism evidence="3 4">
    <name type="scientific">Paracoccus tibetensis</name>
    <dbReference type="NCBI Taxonomy" id="336292"/>
    <lineage>
        <taxon>Bacteria</taxon>
        <taxon>Pseudomonadati</taxon>
        <taxon>Pseudomonadota</taxon>
        <taxon>Alphaproteobacteria</taxon>
        <taxon>Rhodobacterales</taxon>
        <taxon>Paracoccaceae</taxon>
        <taxon>Paracoccus</taxon>
    </lineage>
</organism>
<gene>
    <name evidence="3" type="ORF">SAMN05660710_02630</name>
</gene>
<dbReference type="STRING" id="336292.SAMN05660710_02630"/>
<sequence length="189" mass="21306">MRILVVEDDYLLAQSLCLEIDAHGDEVIGPFSAVPDALDHLEQAQAAILDVELRGRTSFTLADRLERWQVPFVFLTGHDKEVVPPRFARSCVFTKPSLGSLLLGDLHQRHRLRPPARQAGNDPEMVVREMMVLARRQMPDAGSADRLVEAALLRTIAETANQRLEGDIRGRLFAAMEEEFRQRGRSLLQ</sequence>
<dbReference type="RefSeq" id="WP_090745238.1">
    <property type="nucleotide sequence ID" value="NZ_FMVT01000008.1"/>
</dbReference>
<dbReference type="InterPro" id="IPR001789">
    <property type="entry name" value="Sig_transdc_resp-reg_receiver"/>
</dbReference>
<keyword evidence="4" id="KW-1185">Reference proteome</keyword>
<feature type="modified residue" description="4-aspartylphosphate" evidence="1">
    <location>
        <position position="50"/>
    </location>
</feature>
<name>A0A1G5IG12_9RHOB</name>
<evidence type="ECO:0000256" key="1">
    <source>
        <dbReference type="PROSITE-ProRule" id="PRU00169"/>
    </source>
</evidence>
<dbReference type="PROSITE" id="PS50110">
    <property type="entry name" value="RESPONSE_REGULATORY"/>
    <property type="match status" value="1"/>
</dbReference>
<protein>
    <submittedName>
        <fullName evidence="3">Response regulator receiver domain-containing protein</fullName>
    </submittedName>
</protein>
<reference evidence="3 4" key="1">
    <citation type="submission" date="2016-10" db="EMBL/GenBank/DDBJ databases">
        <authorList>
            <person name="de Groot N.N."/>
        </authorList>
    </citation>
    <scope>NUCLEOTIDE SEQUENCE [LARGE SCALE GENOMIC DNA]</scope>
    <source>
        <strain evidence="3 4">CGMCC 1.8925</strain>
    </source>
</reference>
<feature type="domain" description="Response regulatory" evidence="2">
    <location>
        <begin position="2"/>
        <end position="110"/>
    </location>
</feature>
<dbReference type="EMBL" id="FMVT01000008">
    <property type="protein sequence ID" value="SCY74499.1"/>
    <property type="molecule type" value="Genomic_DNA"/>
</dbReference>
<dbReference type="Proteomes" id="UP000199502">
    <property type="component" value="Unassembled WGS sequence"/>
</dbReference>
<dbReference type="GO" id="GO:0000160">
    <property type="term" value="P:phosphorelay signal transduction system"/>
    <property type="evidence" value="ECO:0007669"/>
    <property type="project" value="InterPro"/>
</dbReference>
<dbReference type="Gene3D" id="3.40.50.2300">
    <property type="match status" value="1"/>
</dbReference>
<evidence type="ECO:0000259" key="2">
    <source>
        <dbReference type="PROSITE" id="PS50110"/>
    </source>
</evidence>
<dbReference type="SUPFAM" id="SSF52172">
    <property type="entry name" value="CheY-like"/>
    <property type="match status" value="1"/>
</dbReference>